<keyword evidence="3" id="KW-1185">Reference proteome</keyword>
<feature type="domain" description="SLH" evidence="1">
    <location>
        <begin position="5"/>
        <end position="66"/>
    </location>
</feature>
<reference evidence="2" key="1">
    <citation type="journal article" date="2014" name="Int. J. Syst. Evol. Microbiol.">
        <title>Complete genome sequence of Corynebacterium casei LMG S-19264T (=DSM 44701T), isolated from a smear-ripened cheese.</title>
        <authorList>
            <consortium name="US DOE Joint Genome Institute (JGI-PGF)"/>
            <person name="Walter F."/>
            <person name="Albersmeier A."/>
            <person name="Kalinowski J."/>
            <person name="Ruckert C."/>
        </authorList>
    </citation>
    <scope>NUCLEOTIDE SEQUENCE</scope>
    <source>
        <strain evidence="2">CGMCC 1.12187</strain>
    </source>
</reference>
<protein>
    <recommendedName>
        <fullName evidence="1">SLH domain-containing protein</fullName>
    </recommendedName>
</protein>
<organism evidence="2 3">
    <name type="scientific">Kocuria dechangensis</name>
    <dbReference type="NCBI Taxonomy" id="1176249"/>
    <lineage>
        <taxon>Bacteria</taxon>
        <taxon>Bacillati</taxon>
        <taxon>Actinomycetota</taxon>
        <taxon>Actinomycetes</taxon>
        <taxon>Micrococcales</taxon>
        <taxon>Micrococcaceae</taxon>
        <taxon>Kocuria</taxon>
    </lineage>
</organism>
<dbReference type="InterPro" id="IPR001119">
    <property type="entry name" value="SLH_dom"/>
</dbReference>
<dbReference type="InterPro" id="IPR008979">
    <property type="entry name" value="Galactose-bd-like_sf"/>
</dbReference>
<dbReference type="SUPFAM" id="SSF49785">
    <property type="entry name" value="Galactose-binding domain-like"/>
    <property type="match status" value="2"/>
</dbReference>
<evidence type="ECO:0000313" key="2">
    <source>
        <dbReference type="EMBL" id="GGG47823.1"/>
    </source>
</evidence>
<dbReference type="SMART" id="SM00776">
    <property type="entry name" value="NPCBM"/>
    <property type="match status" value="1"/>
</dbReference>
<dbReference type="InterPro" id="IPR051465">
    <property type="entry name" value="Cell_Envelope_Struct_Comp"/>
</dbReference>
<comment type="caution">
    <text evidence="2">The sequence shown here is derived from an EMBL/GenBank/DDBJ whole genome shotgun (WGS) entry which is preliminary data.</text>
</comment>
<dbReference type="Gene3D" id="2.60.120.1060">
    <property type="entry name" value="NPCBM/NEW2 domain"/>
    <property type="match status" value="2"/>
</dbReference>
<evidence type="ECO:0000259" key="1">
    <source>
        <dbReference type="PROSITE" id="PS51272"/>
    </source>
</evidence>
<dbReference type="Pfam" id="PF08305">
    <property type="entry name" value="NPCBM"/>
    <property type="match status" value="2"/>
</dbReference>
<dbReference type="PROSITE" id="PS51272">
    <property type="entry name" value="SLH"/>
    <property type="match status" value="2"/>
</dbReference>
<dbReference type="Pfam" id="PF00395">
    <property type="entry name" value="SLH"/>
    <property type="match status" value="2"/>
</dbReference>
<dbReference type="InterPro" id="IPR013222">
    <property type="entry name" value="Glyco_hyd_98_carb-bd"/>
</dbReference>
<dbReference type="InterPro" id="IPR038637">
    <property type="entry name" value="NPCBM_sf"/>
</dbReference>
<sequence length="472" mass="50980">MVSIARAVQLSDIAGNPYQVQIQWLADRGITTGWPDGTFRPYQPINRDAMAAFLYRMNGSPAYDAPAQSRFKDVRPGQQFYKEIHWLAEKGITTGWPDGTFRPVQPINRDAIAAFMYRYAGKPAYTAPATSVFTDIRPGQDFYKEIHWLESKGITTGWTESDATRTYRALQPLNRDAMAAFLYRYENPANGTPTPLTALVPTTESTDFVSWGDAGVNGSTYANSVMTTALNDDDPRSISYDLAAKYNRFQAVLGVSDISLSTEGSFKYEVFGDGRLLATQQVAFGATVPVDVPVTGVKTLEIKVTRLLGGESSSAGVLGDVRLVVGVLPLPTAAVEEAPAAGYLAELERVVDGMFLNGAYSINGTAYPNAITQAMTAENSTATAEYNLGRDYSTLSGRLGLDDELTTDTSARYTVKFIVDGVEKLSREVVAGAGADFSVDVKNGLRLKIEVTRTGGGTGDSVLVLGDPRLTP</sequence>
<dbReference type="AlphaFoldDB" id="A0A917LPS3"/>
<dbReference type="EMBL" id="BMEQ01000003">
    <property type="protein sequence ID" value="GGG47823.1"/>
    <property type="molecule type" value="Genomic_DNA"/>
</dbReference>
<name>A0A917LPS3_9MICC</name>
<accession>A0A917LPS3</accession>
<gene>
    <name evidence="2" type="ORF">GCM10011374_07780</name>
</gene>
<feature type="domain" description="SLH" evidence="1">
    <location>
        <begin position="67"/>
        <end position="130"/>
    </location>
</feature>
<evidence type="ECO:0000313" key="3">
    <source>
        <dbReference type="Proteomes" id="UP000638848"/>
    </source>
</evidence>
<dbReference type="PANTHER" id="PTHR43308">
    <property type="entry name" value="OUTER MEMBRANE PROTEIN ALPHA-RELATED"/>
    <property type="match status" value="1"/>
</dbReference>
<proteinExistence type="predicted"/>
<dbReference type="Proteomes" id="UP000638848">
    <property type="component" value="Unassembled WGS sequence"/>
</dbReference>
<reference evidence="2" key="2">
    <citation type="submission" date="2020-09" db="EMBL/GenBank/DDBJ databases">
        <authorList>
            <person name="Sun Q."/>
            <person name="Zhou Y."/>
        </authorList>
    </citation>
    <scope>NUCLEOTIDE SEQUENCE</scope>
    <source>
        <strain evidence="2">CGMCC 1.12187</strain>
    </source>
</reference>